<proteinExistence type="predicted"/>
<keyword evidence="1" id="KW-0812">Transmembrane</keyword>
<sequence>MISFNTIKKLPCYFAEELWHLFVWLYYITKHAYGASKRLFLLRYCQETVAWIFFYNTIFWQITWSALLILLNLSEEIDGLSLAAAQSYVSLMQVVCDAL</sequence>
<feature type="transmembrane region" description="Helical" evidence="1">
    <location>
        <begin position="49"/>
        <end position="71"/>
    </location>
</feature>
<dbReference type="Proteomes" id="UP000030902">
    <property type="component" value="Chromosome"/>
</dbReference>
<evidence type="ECO:0000256" key="1">
    <source>
        <dbReference type="SAM" id="Phobius"/>
    </source>
</evidence>
<keyword evidence="3" id="KW-1185">Reference proteome</keyword>
<organism evidence="2 3">
    <name type="scientific">Candidatus Nanosynbacter lyticus</name>
    <dbReference type="NCBI Taxonomy" id="2093824"/>
    <lineage>
        <taxon>Bacteria</taxon>
        <taxon>Candidatus Saccharimonadota</taxon>
        <taxon>Candidatus Saccharimonadia</taxon>
        <taxon>Candidatus Nanosynbacterales</taxon>
        <taxon>Candidatus Nanosynbacteraceae</taxon>
        <taxon>Candidatus Nanosynbacter</taxon>
    </lineage>
</organism>
<accession>A0A6S4GSQ2</accession>
<name>A0A6S4GSQ2_9BACT</name>
<evidence type="ECO:0000313" key="3">
    <source>
        <dbReference type="Proteomes" id="UP000030902"/>
    </source>
</evidence>
<dbReference type="AlphaFoldDB" id="A0A6S4GSQ2"/>
<dbReference type="KEGG" id="sox:TM7x_03330"/>
<reference evidence="2 3" key="1">
    <citation type="journal article" date="2015" name="Proc. Natl. Acad. Sci. U.S.A.">
        <title>Cultivation of a human-associated TM7 phylotype reveals a reduced genome and epibiotic parasitic lifestyle.</title>
        <authorList>
            <person name="He X."/>
            <person name="McLean J.S."/>
            <person name="Edlund A."/>
            <person name="Yooseph S."/>
            <person name="Hall A.P."/>
            <person name="Liu S.Y."/>
            <person name="Dorrestein P.C."/>
            <person name="Esquenazi E."/>
            <person name="Hunter R.C."/>
            <person name="Cheng G."/>
            <person name="Nelson K.E."/>
            <person name="Lux R."/>
            <person name="Shi W."/>
        </authorList>
    </citation>
    <scope>NUCLEOTIDE SEQUENCE [LARGE SCALE GENOMIC DNA]</scope>
    <source>
        <strain evidence="2 3">TM7x</strain>
    </source>
</reference>
<gene>
    <name evidence="2" type="ORF">TM7x_03330</name>
</gene>
<protein>
    <submittedName>
        <fullName evidence="2">Uncharacterized protein</fullName>
    </submittedName>
</protein>
<keyword evidence="1" id="KW-1133">Transmembrane helix</keyword>
<keyword evidence="1" id="KW-0472">Membrane</keyword>
<evidence type="ECO:0000313" key="2">
    <source>
        <dbReference type="EMBL" id="AJA06920.1"/>
    </source>
</evidence>
<dbReference type="EMBL" id="CP007496">
    <property type="protein sequence ID" value="AJA06920.1"/>
    <property type="molecule type" value="Genomic_DNA"/>
</dbReference>